<dbReference type="Proteomes" id="UP000001070">
    <property type="component" value="Unassembled WGS sequence"/>
</dbReference>
<feature type="region of interest" description="Disordered" evidence="3">
    <location>
        <begin position="264"/>
        <end position="293"/>
    </location>
</feature>
<dbReference type="SUPFAM" id="SSF50156">
    <property type="entry name" value="PDZ domain-like"/>
    <property type="match status" value="1"/>
</dbReference>
<feature type="region of interest" description="Disordered" evidence="3">
    <location>
        <begin position="663"/>
        <end position="703"/>
    </location>
</feature>
<dbReference type="InterPro" id="IPR052122">
    <property type="entry name" value="Intracell_Traff_Signaling_Reg"/>
</dbReference>
<dbReference type="PANTHER" id="PTHR15963">
    <property type="entry name" value="GENERAL RECEPTOR FOR PHOSPHOINOSITIDES 1-ASSOCIATED SCAFFOLD PROTEIN-RELATED"/>
    <property type="match status" value="1"/>
</dbReference>
<dbReference type="InterPro" id="IPR036034">
    <property type="entry name" value="PDZ_sf"/>
</dbReference>
<name>B4IZS0_DROGR</name>
<evidence type="ECO:0000256" key="2">
    <source>
        <dbReference type="ARBA" id="ARBA00022490"/>
    </source>
</evidence>
<feature type="compositionally biased region" description="Polar residues" evidence="3">
    <location>
        <begin position="270"/>
        <end position="293"/>
    </location>
</feature>
<feature type="region of interest" description="Disordered" evidence="3">
    <location>
        <begin position="852"/>
        <end position="887"/>
    </location>
</feature>
<feature type="region of interest" description="Disordered" evidence="3">
    <location>
        <begin position="355"/>
        <end position="374"/>
    </location>
</feature>
<reference evidence="5 6" key="1">
    <citation type="journal article" date="2007" name="Nature">
        <title>Evolution of genes and genomes on the Drosophila phylogeny.</title>
        <authorList>
            <consortium name="Drosophila 12 Genomes Consortium"/>
            <person name="Clark A.G."/>
            <person name="Eisen M.B."/>
            <person name="Smith D.R."/>
            <person name="Bergman C.M."/>
            <person name="Oliver B."/>
            <person name="Markow T.A."/>
            <person name="Kaufman T.C."/>
            <person name="Kellis M."/>
            <person name="Gelbart W."/>
            <person name="Iyer V.N."/>
            <person name="Pollard D.A."/>
            <person name="Sackton T.B."/>
            <person name="Larracuente A.M."/>
            <person name="Singh N.D."/>
            <person name="Abad J.P."/>
            <person name="Abt D.N."/>
            <person name="Adryan B."/>
            <person name="Aguade M."/>
            <person name="Akashi H."/>
            <person name="Anderson W.W."/>
            <person name="Aquadro C.F."/>
            <person name="Ardell D.H."/>
            <person name="Arguello R."/>
            <person name="Artieri C.G."/>
            <person name="Barbash D.A."/>
            <person name="Barker D."/>
            <person name="Barsanti P."/>
            <person name="Batterham P."/>
            <person name="Batzoglou S."/>
            <person name="Begun D."/>
            <person name="Bhutkar A."/>
            <person name="Blanco E."/>
            <person name="Bosak S.A."/>
            <person name="Bradley R.K."/>
            <person name="Brand A.D."/>
            <person name="Brent M.R."/>
            <person name="Brooks A.N."/>
            <person name="Brown R.H."/>
            <person name="Butlin R.K."/>
            <person name="Caggese C."/>
            <person name="Calvi B.R."/>
            <person name="Bernardo de Carvalho A."/>
            <person name="Caspi A."/>
            <person name="Castrezana S."/>
            <person name="Celniker S.E."/>
            <person name="Chang J.L."/>
            <person name="Chapple C."/>
            <person name="Chatterji S."/>
            <person name="Chinwalla A."/>
            <person name="Civetta A."/>
            <person name="Clifton S.W."/>
            <person name="Comeron J.M."/>
            <person name="Costello J.C."/>
            <person name="Coyne J.A."/>
            <person name="Daub J."/>
            <person name="David R.G."/>
            <person name="Delcher A.L."/>
            <person name="Delehaunty K."/>
            <person name="Do C.B."/>
            <person name="Ebling H."/>
            <person name="Edwards K."/>
            <person name="Eickbush T."/>
            <person name="Evans J.D."/>
            <person name="Filipski A."/>
            <person name="Findeiss S."/>
            <person name="Freyhult E."/>
            <person name="Fulton L."/>
            <person name="Fulton R."/>
            <person name="Garcia A.C."/>
            <person name="Gardiner A."/>
            <person name="Garfield D.A."/>
            <person name="Garvin B.E."/>
            <person name="Gibson G."/>
            <person name="Gilbert D."/>
            <person name="Gnerre S."/>
            <person name="Godfrey J."/>
            <person name="Good R."/>
            <person name="Gotea V."/>
            <person name="Gravely B."/>
            <person name="Greenberg A.J."/>
            <person name="Griffiths-Jones S."/>
            <person name="Gross S."/>
            <person name="Guigo R."/>
            <person name="Gustafson E.A."/>
            <person name="Haerty W."/>
            <person name="Hahn M.W."/>
            <person name="Halligan D.L."/>
            <person name="Halpern A.L."/>
            <person name="Halter G.M."/>
            <person name="Han M.V."/>
            <person name="Heger A."/>
            <person name="Hillier L."/>
            <person name="Hinrichs A.S."/>
            <person name="Holmes I."/>
            <person name="Hoskins R.A."/>
            <person name="Hubisz M.J."/>
            <person name="Hultmark D."/>
            <person name="Huntley M.A."/>
            <person name="Jaffe D.B."/>
            <person name="Jagadeeshan S."/>
            <person name="Jeck W.R."/>
            <person name="Johnson J."/>
            <person name="Jones C.D."/>
            <person name="Jordan W.C."/>
            <person name="Karpen G.H."/>
            <person name="Kataoka E."/>
            <person name="Keightley P.D."/>
            <person name="Kheradpour P."/>
            <person name="Kirkness E.F."/>
            <person name="Koerich L.B."/>
            <person name="Kristiansen K."/>
            <person name="Kudrna D."/>
            <person name="Kulathinal R.J."/>
            <person name="Kumar S."/>
            <person name="Kwok R."/>
            <person name="Lander E."/>
            <person name="Langley C.H."/>
            <person name="Lapoint R."/>
            <person name="Lazzaro B.P."/>
            <person name="Lee S.J."/>
            <person name="Levesque L."/>
            <person name="Li R."/>
            <person name="Lin C.F."/>
            <person name="Lin M.F."/>
            <person name="Lindblad-Toh K."/>
            <person name="Llopart A."/>
            <person name="Long M."/>
            <person name="Low L."/>
            <person name="Lozovsky E."/>
            <person name="Lu J."/>
            <person name="Luo M."/>
            <person name="Machado C.A."/>
            <person name="Makalowski W."/>
            <person name="Marzo M."/>
            <person name="Matsuda M."/>
            <person name="Matzkin L."/>
            <person name="McAllister B."/>
            <person name="McBride C.S."/>
            <person name="McKernan B."/>
            <person name="McKernan K."/>
            <person name="Mendez-Lago M."/>
            <person name="Minx P."/>
            <person name="Mollenhauer M.U."/>
            <person name="Montooth K."/>
            <person name="Mount S.M."/>
            <person name="Mu X."/>
            <person name="Myers E."/>
            <person name="Negre B."/>
            <person name="Newfeld S."/>
            <person name="Nielsen R."/>
            <person name="Noor M.A."/>
            <person name="O'Grady P."/>
            <person name="Pachter L."/>
            <person name="Papaceit M."/>
            <person name="Parisi M.J."/>
            <person name="Parisi M."/>
            <person name="Parts L."/>
            <person name="Pedersen J.S."/>
            <person name="Pesole G."/>
            <person name="Phillippy A.M."/>
            <person name="Ponting C.P."/>
            <person name="Pop M."/>
            <person name="Porcelli D."/>
            <person name="Powell J.R."/>
            <person name="Prohaska S."/>
            <person name="Pruitt K."/>
            <person name="Puig M."/>
            <person name="Quesneville H."/>
            <person name="Ram K.R."/>
            <person name="Rand D."/>
            <person name="Rasmussen M.D."/>
            <person name="Reed L.K."/>
            <person name="Reenan R."/>
            <person name="Reily A."/>
            <person name="Remington K.A."/>
            <person name="Rieger T.T."/>
            <person name="Ritchie M.G."/>
            <person name="Robin C."/>
            <person name="Rogers Y.H."/>
            <person name="Rohde C."/>
            <person name="Rozas J."/>
            <person name="Rubenfield M.J."/>
            <person name="Ruiz A."/>
            <person name="Russo S."/>
            <person name="Salzberg S.L."/>
            <person name="Sanchez-Gracia A."/>
            <person name="Saranga D.J."/>
            <person name="Sato H."/>
            <person name="Schaeffer S.W."/>
            <person name="Schatz M.C."/>
            <person name="Schlenke T."/>
            <person name="Schwartz R."/>
            <person name="Segarra C."/>
            <person name="Singh R.S."/>
            <person name="Sirot L."/>
            <person name="Sirota M."/>
            <person name="Sisneros N.B."/>
            <person name="Smith C.D."/>
            <person name="Smith T.F."/>
            <person name="Spieth J."/>
            <person name="Stage D.E."/>
            <person name="Stark A."/>
            <person name="Stephan W."/>
            <person name="Strausberg R.L."/>
            <person name="Strempel S."/>
            <person name="Sturgill D."/>
            <person name="Sutton G."/>
            <person name="Sutton G.G."/>
            <person name="Tao W."/>
            <person name="Teichmann S."/>
            <person name="Tobari Y.N."/>
            <person name="Tomimura Y."/>
            <person name="Tsolas J.M."/>
            <person name="Valente V.L."/>
            <person name="Venter E."/>
            <person name="Venter J.C."/>
            <person name="Vicario S."/>
            <person name="Vieira F.G."/>
            <person name="Vilella A.J."/>
            <person name="Villasante A."/>
            <person name="Walenz B."/>
            <person name="Wang J."/>
            <person name="Wasserman M."/>
            <person name="Watts T."/>
            <person name="Wilson D."/>
            <person name="Wilson R.K."/>
            <person name="Wing R.A."/>
            <person name="Wolfner M.F."/>
            <person name="Wong A."/>
            <person name="Wong G.K."/>
            <person name="Wu C.I."/>
            <person name="Wu G."/>
            <person name="Yamamoto D."/>
            <person name="Yang H.P."/>
            <person name="Yang S.P."/>
            <person name="Yorke J.A."/>
            <person name="Yoshida K."/>
            <person name="Zdobnov E."/>
            <person name="Zhang P."/>
            <person name="Zhang Y."/>
            <person name="Zimin A.V."/>
            <person name="Baldwin J."/>
            <person name="Abdouelleil A."/>
            <person name="Abdulkadir J."/>
            <person name="Abebe A."/>
            <person name="Abera B."/>
            <person name="Abreu J."/>
            <person name="Acer S.C."/>
            <person name="Aftuck L."/>
            <person name="Alexander A."/>
            <person name="An P."/>
            <person name="Anderson E."/>
            <person name="Anderson S."/>
            <person name="Arachi H."/>
            <person name="Azer M."/>
            <person name="Bachantsang P."/>
            <person name="Barry A."/>
            <person name="Bayul T."/>
            <person name="Berlin A."/>
            <person name="Bessette D."/>
            <person name="Bloom T."/>
            <person name="Blye J."/>
            <person name="Boguslavskiy L."/>
            <person name="Bonnet C."/>
            <person name="Boukhgalter B."/>
            <person name="Bourzgui I."/>
            <person name="Brown A."/>
            <person name="Cahill P."/>
            <person name="Channer S."/>
            <person name="Cheshatsang Y."/>
            <person name="Chuda L."/>
            <person name="Citroen M."/>
            <person name="Collymore A."/>
            <person name="Cooke P."/>
            <person name="Costello M."/>
            <person name="D'Aco K."/>
            <person name="Daza R."/>
            <person name="De Haan G."/>
            <person name="DeGray S."/>
            <person name="DeMaso C."/>
            <person name="Dhargay N."/>
            <person name="Dooley K."/>
            <person name="Dooley E."/>
            <person name="Doricent M."/>
            <person name="Dorje P."/>
            <person name="Dorjee K."/>
            <person name="Dupes A."/>
            <person name="Elong R."/>
            <person name="Falk J."/>
            <person name="Farina A."/>
            <person name="Faro S."/>
            <person name="Ferguson D."/>
            <person name="Fisher S."/>
            <person name="Foley C.D."/>
            <person name="Franke A."/>
            <person name="Friedrich D."/>
            <person name="Gadbois L."/>
            <person name="Gearin G."/>
            <person name="Gearin C.R."/>
            <person name="Giannoukos G."/>
            <person name="Goode T."/>
            <person name="Graham J."/>
            <person name="Grandbois E."/>
            <person name="Grewal S."/>
            <person name="Gyaltsen K."/>
            <person name="Hafez N."/>
            <person name="Hagos B."/>
            <person name="Hall J."/>
            <person name="Henson C."/>
            <person name="Hollinger A."/>
            <person name="Honan T."/>
            <person name="Huard M.D."/>
            <person name="Hughes L."/>
            <person name="Hurhula B."/>
            <person name="Husby M.E."/>
            <person name="Kamat A."/>
            <person name="Kanga B."/>
            <person name="Kashin S."/>
            <person name="Khazanovich D."/>
            <person name="Kisner P."/>
            <person name="Lance K."/>
            <person name="Lara M."/>
            <person name="Lee W."/>
            <person name="Lennon N."/>
            <person name="Letendre F."/>
            <person name="LeVine R."/>
            <person name="Lipovsky A."/>
            <person name="Liu X."/>
            <person name="Liu J."/>
            <person name="Liu S."/>
            <person name="Lokyitsang T."/>
            <person name="Lokyitsang Y."/>
            <person name="Lubonja R."/>
            <person name="Lui A."/>
            <person name="MacDonald P."/>
            <person name="Magnisalis V."/>
            <person name="Maru K."/>
            <person name="Matthews C."/>
            <person name="McCusker W."/>
            <person name="McDonough S."/>
            <person name="Mehta T."/>
            <person name="Meldrim J."/>
            <person name="Meneus L."/>
            <person name="Mihai O."/>
            <person name="Mihalev A."/>
            <person name="Mihova T."/>
            <person name="Mittelman R."/>
            <person name="Mlenga V."/>
            <person name="Montmayeur A."/>
            <person name="Mulrain L."/>
            <person name="Navidi A."/>
            <person name="Naylor J."/>
            <person name="Negash T."/>
            <person name="Nguyen T."/>
            <person name="Nguyen N."/>
            <person name="Nicol R."/>
            <person name="Norbu C."/>
            <person name="Norbu N."/>
            <person name="Novod N."/>
            <person name="O'Neill B."/>
            <person name="Osman S."/>
            <person name="Markiewicz E."/>
            <person name="Oyono O.L."/>
            <person name="Patti C."/>
            <person name="Phunkhang P."/>
            <person name="Pierre F."/>
            <person name="Priest M."/>
            <person name="Raghuraman S."/>
            <person name="Rege F."/>
            <person name="Reyes R."/>
            <person name="Rise C."/>
            <person name="Rogov P."/>
            <person name="Ross K."/>
            <person name="Ryan E."/>
            <person name="Settipalli S."/>
            <person name="Shea T."/>
            <person name="Sherpa N."/>
            <person name="Shi L."/>
            <person name="Shih D."/>
            <person name="Sparrow T."/>
            <person name="Spaulding J."/>
            <person name="Stalker J."/>
            <person name="Stange-Thomann N."/>
            <person name="Stavropoulos S."/>
            <person name="Stone C."/>
            <person name="Strader C."/>
            <person name="Tesfaye S."/>
            <person name="Thomson T."/>
            <person name="Thoulutsang Y."/>
            <person name="Thoulutsang D."/>
            <person name="Topham K."/>
            <person name="Topping I."/>
            <person name="Tsamla T."/>
            <person name="Vassiliev H."/>
            <person name="Vo A."/>
            <person name="Wangchuk T."/>
            <person name="Wangdi T."/>
            <person name="Weiand M."/>
            <person name="Wilkinson J."/>
            <person name="Wilson A."/>
            <person name="Yadav S."/>
            <person name="Young G."/>
            <person name="Yu Q."/>
            <person name="Zembek L."/>
            <person name="Zhong D."/>
            <person name="Zimmer A."/>
            <person name="Zwirko Z."/>
            <person name="Jaffe D.B."/>
            <person name="Alvarez P."/>
            <person name="Brockman W."/>
            <person name="Butler J."/>
            <person name="Chin C."/>
            <person name="Gnerre S."/>
            <person name="Grabherr M."/>
            <person name="Kleber M."/>
            <person name="Mauceli E."/>
            <person name="MacCallum I."/>
        </authorList>
    </citation>
    <scope>NUCLEOTIDE SEQUENCE [LARGE SCALE GENOMIC DNA]</scope>
    <source>
        <strain evidence="6">Tucson 15287-2541.00</strain>
    </source>
</reference>
<dbReference type="EMBL" id="CH916366">
    <property type="protein sequence ID" value="EDV95655.1"/>
    <property type="molecule type" value="Genomic_DNA"/>
</dbReference>
<evidence type="ECO:0000313" key="6">
    <source>
        <dbReference type="Proteomes" id="UP000001070"/>
    </source>
</evidence>
<dbReference type="InterPro" id="IPR001478">
    <property type="entry name" value="PDZ"/>
</dbReference>
<evidence type="ECO:0000256" key="1">
    <source>
        <dbReference type="ARBA" id="ARBA00004496"/>
    </source>
</evidence>
<comment type="subcellular location">
    <subcellularLocation>
        <location evidence="1">Cytoplasm</location>
    </subcellularLocation>
</comment>
<feature type="compositionally biased region" description="Basic residues" evidence="3">
    <location>
        <begin position="563"/>
        <end position="577"/>
    </location>
</feature>
<protein>
    <submittedName>
        <fullName evidence="5">GH15827</fullName>
    </submittedName>
</protein>
<dbReference type="PANTHER" id="PTHR15963:SF5">
    <property type="entry name" value="SHORT SPINDLE 6, ISOFORM A"/>
    <property type="match status" value="1"/>
</dbReference>
<dbReference type="FunCoup" id="B4IZS0">
    <property type="interactions" value="46"/>
</dbReference>
<feature type="compositionally biased region" description="Polar residues" evidence="3">
    <location>
        <begin position="669"/>
        <end position="687"/>
    </location>
</feature>
<feature type="region of interest" description="Disordered" evidence="3">
    <location>
        <begin position="41"/>
        <end position="73"/>
    </location>
</feature>
<dbReference type="CDD" id="cd06713">
    <property type="entry name" value="PDZ_tamalin_CYTIP-like"/>
    <property type="match status" value="1"/>
</dbReference>
<keyword evidence="2" id="KW-0963">Cytoplasm</keyword>
<dbReference type="HOGENOM" id="CLU_015131_0_0_1"/>
<gene>
    <name evidence="5" type="primary">Dgri\GH15827</name>
    <name evidence="5" type="ORF">Dgri_GH15827</name>
</gene>
<dbReference type="OMA" id="MGYYSHL"/>
<dbReference type="PhylomeDB" id="B4IZS0"/>
<sequence length="887" mass="98732">MSSSCQSIATAASSAATTAAAVSMSVSNATSVGSLIAAACMQQQQPHPHQQHPHLLHHHQQHPQQSSTTASHYVNGTGSLGRLKFHHKSLDASDEELEYAQLSRSTHILGRYKSERLLASNPDEDRRRRTIIVEKKNDSYGFTLQSYGIHYKCDEELEMITYVDYVEYGGPAFRAGMREGDVILSINGNDMEKADHKTIVELIKKCDMRMRMVVLFEDCVRKVDLHMRYIQLQSLLQQKMNELERVHLRERELLEGKWKTHSLPARKKANATTTSPSDGDGISPTNESNLNELTTSTMSSGFYRPVALSTEDVANLALRQQPIIIPPPAQFMLTYHYLDPTYRYVLSPNNYMDGGGGLQRSSSGDHHQGQQQRYLLQRTESVDTNSVSVSQATASTTQPYHSASAGVAGGGATVKPVAPAPPPRTCEKHKPPPAQSQPPATKLEKSKHCHVGHSCNPCLGHFRWKSAEKATTATQNSNGGGDNVSLDAYDLASPCCDTQCVPSRRRHRQHKEHGHKHKHRERERERSETKEKHPPATTTSNARTKSQSHASPAAAAGAERPVNAHHHHHHHHHHRHGQQQEQQPPHHHQHHYQQQHQQQQQQQPPSQSQSQAGSMRSRYFDLASGLASHCSLHSCTSSEFAPGDSASYTTSISTDTLFWEPKSEAAQAASRQHSTKSRQSYEQQTPSQPHVQGHHHHHPQQHYHVTATQVQPSQIYPNTMAYVQKPKSWDNLAAQGFGYGYLDTVAMKPPVKLQIAQQRHSMPRRNPYGRFSTYGDVENYAPPPTEFVGELTTTTTTTITAKSTEELLAACDCLTPQQQQALKAAQYQLSQTQKLSHQNSCQMGYYSHLPRPTADVGISTGQPQQQQQSQQANNGCDVATVSEATRL</sequence>
<feature type="compositionally biased region" description="Basic residues" evidence="3">
    <location>
        <begin position="49"/>
        <end position="61"/>
    </location>
</feature>
<dbReference type="STRING" id="7222.B4IZS0"/>
<dbReference type="AlphaFoldDB" id="B4IZS0"/>
<dbReference type="eggNOG" id="KOG3528">
    <property type="taxonomic scope" value="Eukaryota"/>
</dbReference>
<dbReference type="OrthoDB" id="10041077at2759"/>
<evidence type="ECO:0000256" key="3">
    <source>
        <dbReference type="SAM" id="MobiDB-lite"/>
    </source>
</evidence>
<dbReference type="PROSITE" id="PS50106">
    <property type="entry name" value="PDZ"/>
    <property type="match status" value="1"/>
</dbReference>
<proteinExistence type="predicted"/>
<dbReference type="Gene3D" id="2.30.42.10">
    <property type="match status" value="1"/>
</dbReference>
<feature type="compositionally biased region" description="Low complexity" evidence="3">
    <location>
        <begin position="384"/>
        <end position="398"/>
    </location>
</feature>
<feature type="compositionally biased region" description="Low complexity" evidence="3">
    <location>
        <begin position="862"/>
        <end position="871"/>
    </location>
</feature>
<dbReference type="SMART" id="SM00228">
    <property type="entry name" value="PDZ"/>
    <property type="match status" value="1"/>
</dbReference>
<feature type="region of interest" description="Disordered" evidence="3">
    <location>
        <begin position="502"/>
        <end position="616"/>
    </location>
</feature>
<feature type="compositionally biased region" description="Polar residues" evidence="3">
    <location>
        <begin position="536"/>
        <end position="549"/>
    </location>
</feature>
<feature type="compositionally biased region" description="Basic residues" evidence="3">
    <location>
        <begin position="692"/>
        <end position="701"/>
    </location>
</feature>
<evidence type="ECO:0000259" key="4">
    <source>
        <dbReference type="PROSITE" id="PS50106"/>
    </source>
</evidence>
<keyword evidence="6" id="KW-1185">Reference proteome</keyword>
<organism evidence="6">
    <name type="scientific">Drosophila grimshawi</name>
    <name type="common">Hawaiian fruit fly</name>
    <name type="synonym">Idiomyia grimshawi</name>
    <dbReference type="NCBI Taxonomy" id="7222"/>
    <lineage>
        <taxon>Eukaryota</taxon>
        <taxon>Metazoa</taxon>
        <taxon>Ecdysozoa</taxon>
        <taxon>Arthropoda</taxon>
        <taxon>Hexapoda</taxon>
        <taxon>Insecta</taxon>
        <taxon>Pterygota</taxon>
        <taxon>Neoptera</taxon>
        <taxon>Endopterygota</taxon>
        <taxon>Diptera</taxon>
        <taxon>Brachycera</taxon>
        <taxon>Muscomorpha</taxon>
        <taxon>Ephydroidea</taxon>
        <taxon>Drosophilidae</taxon>
        <taxon>Drosophila</taxon>
        <taxon>Hawaiian Drosophila</taxon>
    </lineage>
</organism>
<dbReference type="Pfam" id="PF00595">
    <property type="entry name" value="PDZ"/>
    <property type="match status" value="1"/>
</dbReference>
<feature type="domain" description="PDZ" evidence="4">
    <location>
        <begin position="130"/>
        <end position="218"/>
    </location>
</feature>
<dbReference type="SMR" id="B4IZS0"/>
<dbReference type="KEGG" id="dgr:6557326"/>
<feature type="region of interest" description="Disordered" evidence="3">
    <location>
        <begin position="381"/>
        <end position="445"/>
    </location>
</feature>
<dbReference type="GO" id="GO:0005737">
    <property type="term" value="C:cytoplasm"/>
    <property type="evidence" value="ECO:0007669"/>
    <property type="project" value="UniProtKB-SubCell"/>
</dbReference>
<dbReference type="InParanoid" id="B4IZS0"/>
<feature type="compositionally biased region" description="Basic and acidic residues" evidence="3">
    <location>
        <begin position="522"/>
        <end position="534"/>
    </location>
</feature>
<feature type="compositionally biased region" description="Basic residues" evidence="3">
    <location>
        <begin position="503"/>
        <end position="521"/>
    </location>
</feature>
<accession>B4IZS0</accession>
<feature type="compositionally biased region" description="Low complexity" evidence="3">
    <location>
        <begin position="594"/>
        <end position="611"/>
    </location>
</feature>
<evidence type="ECO:0000313" key="5">
    <source>
        <dbReference type="EMBL" id="EDV95655.1"/>
    </source>
</evidence>